<keyword evidence="2" id="KW-1185">Reference proteome</keyword>
<dbReference type="InterPro" id="IPR029063">
    <property type="entry name" value="SAM-dependent_MTases_sf"/>
</dbReference>
<dbReference type="HOGENOM" id="CLU_046586_2_1_4"/>
<keyword evidence="1" id="KW-0808">Transferase</keyword>
<organism evidence="1 2">
    <name type="scientific">Neisseria elongata subsp. glycolytica ATCC 29315</name>
    <dbReference type="NCBI Taxonomy" id="546263"/>
    <lineage>
        <taxon>Bacteria</taxon>
        <taxon>Pseudomonadati</taxon>
        <taxon>Pseudomonadota</taxon>
        <taxon>Betaproteobacteria</taxon>
        <taxon>Neisseriales</taxon>
        <taxon>Neisseriaceae</taxon>
        <taxon>Neisseria</taxon>
    </lineage>
</organism>
<reference evidence="1 2" key="2">
    <citation type="journal article" date="2015" name="PLoS Genet.">
        <title>Common Cell Shape Evolution of Two Nasopharyngeal Pathogens.</title>
        <authorList>
            <person name="Veyrier F.J."/>
            <person name="Biais N."/>
            <person name="Morales P."/>
            <person name="Belkacem N."/>
            <person name="Guilhen C."/>
            <person name="Ranjeva S."/>
            <person name="Sismeiro O."/>
            <person name="Pehau-Arnaudet G."/>
            <person name="Rocha E.P."/>
            <person name="Werts C."/>
            <person name="Taha M.K."/>
            <person name="Boneca I.G."/>
        </authorList>
    </citation>
    <scope>NUCLEOTIDE SEQUENCE [LARGE SCALE GENOMIC DNA]</scope>
    <source>
        <strain evidence="1 2">ATCC 29315</strain>
    </source>
</reference>
<proteinExistence type="predicted"/>
<reference evidence="2" key="1">
    <citation type="submission" date="2014-05" db="EMBL/GenBank/DDBJ databases">
        <title>Complete Genome sequence of Neisseria elongata subsp. glycolytica.</title>
        <authorList>
            <person name="Veyrier F.J."/>
            <person name="Taha M.-K."/>
        </authorList>
    </citation>
    <scope>NUCLEOTIDE SEQUENCE [LARGE SCALE GENOMIC DNA]</scope>
    <source>
        <strain evidence="2">ATCC 29315</strain>
    </source>
</reference>
<dbReference type="AlphaFoldDB" id="A0A0B5CM97"/>
<evidence type="ECO:0000313" key="1">
    <source>
        <dbReference type="EMBL" id="AJE18449.1"/>
    </source>
</evidence>
<accession>A0A0B5CM97</accession>
<name>A0A0B5CM97_NEIEG</name>
<gene>
    <name evidence="1" type="ORF">NELON_05790</name>
</gene>
<keyword evidence="1" id="KW-0489">Methyltransferase</keyword>
<dbReference type="EMBL" id="CP007726">
    <property type="protein sequence ID" value="AJE18449.1"/>
    <property type="molecule type" value="Genomic_DNA"/>
</dbReference>
<dbReference type="SUPFAM" id="SSF53335">
    <property type="entry name" value="S-adenosyl-L-methionine-dependent methyltransferases"/>
    <property type="match status" value="1"/>
</dbReference>
<dbReference type="Gene3D" id="3.40.50.150">
    <property type="entry name" value="Vaccinia Virus protein VP39"/>
    <property type="match status" value="1"/>
</dbReference>
<dbReference type="Proteomes" id="UP000031392">
    <property type="component" value="Chromosome"/>
</dbReference>
<dbReference type="KEGG" id="nel:NELON_05790"/>
<sequence>MMDDRWFIHRHLAAEMDGRLQILTRKPQRILLAGADGDHSRRLLAARYPQAAFSEYDPRPEFLAEAAAGRKGGWFSRLAGKTAPAQHCQSLCDPLPPMQADMLWSNLALATESDPLPVFDAWAGGLKTDGLLFFSHFGIDSLPEVRALLAENGIACAAPVLIDMHDLGDMLADHGFYDPVMDSAKLVLEYQSAESFCRDMDTLSLWQALQPENESAARRLAEQAVADGRLARITLETVFGHAVKKLVLPQGENLVQFFPKGGKA</sequence>
<protein>
    <submittedName>
        <fullName evidence="1">Methyltransferase</fullName>
    </submittedName>
</protein>
<dbReference type="PATRIC" id="fig|546263.7.peg.1235"/>
<dbReference type="GO" id="GO:0008168">
    <property type="term" value="F:methyltransferase activity"/>
    <property type="evidence" value="ECO:0007669"/>
    <property type="project" value="UniProtKB-KW"/>
</dbReference>
<evidence type="ECO:0000313" key="2">
    <source>
        <dbReference type="Proteomes" id="UP000031392"/>
    </source>
</evidence>
<dbReference type="GO" id="GO:0032259">
    <property type="term" value="P:methylation"/>
    <property type="evidence" value="ECO:0007669"/>
    <property type="project" value="UniProtKB-KW"/>
</dbReference>